<protein>
    <submittedName>
        <fullName evidence="2">Sulfotransferase family protein</fullName>
    </submittedName>
</protein>
<evidence type="ECO:0000313" key="2">
    <source>
        <dbReference type="EMBL" id="SKA71574.1"/>
    </source>
</evidence>
<keyword evidence="3" id="KW-1185">Reference proteome</keyword>
<proteinExistence type="predicted"/>
<dbReference type="STRING" id="1121449.SAMN02745704_00166"/>
<keyword evidence="2" id="KW-0808">Transferase</keyword>
<feature type="region of interest" description="Disordered" evidence="1">
    <location>
        <begin position="155"/>
        <end position="174"/>
    </location>
</feature>
<evidence type="ECO:0000256" key="1">
    <source>
        <dbReference type="SAM" id="MobiDB-lite"/>
    </source>
</evidence>
<organism evidence="2 3">
    <name type="scientific">Paucidesulfovibrio gracilis DSM 16080</name>
    <dbReference type="NCBI Taxonomy" id="1121449"/>
    <lineage>
        <taxon>Bacteria</taxon>
        <taxon>Pseudomonadati</taxon>
        <taxon>Thermodesulfobacteriota</taxon>
        <taxon>Desulfovibrionia</taxon>
        <taxon>Desulfovibrionales</taxon>
        <taxon>Desulfovibrionaceae</taxon>
        <taxon>Paucidesulfovibrio</taxon>
    </lineage>
</organism>
<dbReference type="Gene3D" id="3.40.50.300">
    <property type="entry name" value="P-loop containing nucleotide triphosphate hydrolases"/>
    <property type="match status" value="1"/>
</dbReference>
<accession>A0A1T4W2P8</accession>
<sequence>MALSHRYETYLDHLGVTVPVSFLRLAEPGSHAVALRHDVDHSIDMALEMACFEYRRNTRSTYYILPDAPYWNDANIIEKCLQLQDFGHEVGLHCNALAQWYTGATSDPAAYLKRMLDWLRGNGIRIKGMSAHGDKSCYDGQFINYWQFRELRPASPQESENGLTPEGVPGPDGQGGLQYPLDHVLTRPDGAGFALWSTSMAELGLEYDAMHVPFDHYYTDSGGEWTRSPDPCSVSMDTGRHQVLCHPEHWKGSQKIFFFLSTARSGSKWLSTVLDAASSVTSRHECMLNHRLVQGELVEDKRTADGFLELQTDPHSVKKLLLDVRPWVERLKRDYAEVNVYLEEFLPELTACYPESTLIHLHRRPADVVSSLLNRRWYDTPEDDRHPVMEVEHWEEMGPFEKACWYVRLVNERLMQACALSLRFDRMIRGPKELEIVLSQLGIGFYPRLAKPYFSKTINAGEKGIFPAYRRWSRKQKARYHAICDPLKKELGYHISGRLLIWLSQMALLFQKPPKSQRSTAQPNPPEPLPVDIAASSASPGCTVRHASGVLEIVPHGGRHAHVLLGGGAWHRTTNDAGWPSELAHYYRAELCASIAAGDTARVICLLYDAEGNQLEQRGLVRLRSDKSEYVFSFRPGSEAVRFNLAVYMSATALPASVVVRSFTLHKLPLTHVEW</sequence>
<name>A0A1T4W2P8_9BACT</name>
<dbReference type="EMBL" id="FUYC01000001">
    <property type="protein sequence ID" value="SKA71574.1"/>
    <property type="molecule type" value="Genomic_DNA"/>
</dbReference>
<dbReference type="SUPFAM" id="SSF52540">
    <property type="entry name" value="P-loop containing nucleoside triphosphate hydrolases"/>
    <property type="match status" value="1"/>
</dbReference>
<dbReference type="GO" id="GO:0016740">
    <property type="term" value="F:transferase activity"/>
    <property type="evidence" value="ECO:0007669"/>
    <property type="project" value="UniProtKB-KW"/>
</dbReference>
<evidence type="ECO:0000313" key="3">
    <source>
        <dbReference type="Proteomes" id="UP000190027"/>
    </source>
</evidence>
<reference evidence="2 3" key="1">
    <citation type="submission" date="2017-02" db="EMBL/GenBank/DDBJ databases">
        <authorList>
            <person name="Peterson S.W."/>
        </authorList>
    </citation>
    <scope>NUCLEOTIDE SEQUENCE [LARGE SCALE GENOMIC DNA]</scope>
    <source>
        <strain evidence="2 3">DSM 16080</strain>
    </source>
</reference>
<dbReference type="Pfam" id="PF13469">
    <property type="entry name" value="Sulfotransfer_3"/>
    <property type="match status" value="1"/>
</dbReference>
<dbReference type="InterPro" id="IPR027417">
    <property type="entry name" value="P-loop_NTPase"/>
</dbReference>
<dbReference type="Proteomes" id="UP000190027">
    <property type="component" value="Unassembled WGS sequence"/>
</dbReference>
<gene>
    <name evidence="2" type="ORF">SAMN02745704_00166</name>
</gene>
<dbReference type="AlphaFoldDB" id="A0A1T4W2P8"/>